<protein>
    <submittedName>
        <fullName evidence="11">Peptide ABC transporter permease</fullName>
    </submittedName>
</protein>
<comment type="caution">
    <text evidence="11">The sequence shown here is derived from an EMBL/GenBank/DDBJ whole genome shotgun (WGS) entry which is preliminary data.</text>
</comment>
<dbReference type="InterPro" id="IPR050366">
    <property type="entry name" value="BP-dependent_transpt_permease"/>
</dbReference>
<evidence type="ECO:0000256" key="9">
    <source>
        <dbReference type="RuleBase" id="RU363032"/>
    </source>
</evidence>
<dbReference type="EMBL" id="PVBT01000002">
    <property type="protein sequence ID" value="PRD55304.1"/>
    <property type="molecule type" value="Genomic_DNA"/>
</dbReference>
<feature type="transmembrane region" description="Helical" evidence="9">
    <location>
        <begin position="104"/>
        <end position="128"/>
    </location>
</feature>
<keyword evidence="7 9" id="KW-1133">Transmembrane helix</keyword>
<evidence type="ECO:0000259" key="10">
    <source>
        <dbReference type="PROSITE" id="PS50928"/>
    </source>
</evidence>
<evidence type="ECO:0000256" key="2">
    <source>
        <dbReference type="ARBA" id="ARBA00022448"/>
    </source>
</evidence>
<feature type="transmembrane region" description="Helical" evidence="9">
    <location>
        <begin position="148"/>
        <end position="178"/>
    </location>
</feature>
<dbReference type="GO" id="GO:0015833">
    <property type="term" value="P:peptide transport"/>
    <property type="evidence" value="ECO:0007669"/>
    <property type="project" value="UniProtKB-KW"/>
</dbReference>
<keyword evidence="6" id="KW-0653">Protein transport</keyword>
<name>A0A2S9JQ34_9HYPH</name>
<dbReference type="SUPFAM" id="SSF161098">
    <property type="entry name" value="MetI-like"/>
    <property type="match status" value="1"/>
</dbReference>
<keyword evidence="8 9" id="KW-0472">Membrane</keyword>
<dbReference type="GO" id="GO:0015031">
    <property type="term" value="P:protein transport"/>
    <property type="evidence" value="ECO:0007669"/>
    <property type="project" value="UniProtKB-KW"/>
</dbReference>
<dbReference type="GO" id="GO:0005886">
    <property type="term" value="C:plasma membrane"/>
    <property type="evidence" value="ECO:0007669"/>
    <property type="project" value="UniProtKB-SubCell"/>
</dbReference>
<dbReference type="OrthoDB" id="9805884at2"/>
<accession>A0A2S9JQ34</accession>
<keyword evidence="2 9" id="KW-0813">Transport</keyword>
<keyword evidence="5" id="KW-0571">Peptide transport</keyword>
<dbReference type="GO" id="GO:0055085">
    <property type="term" value="P:transmembrane transport"/>
    <property type="evidence" value="ECO:0007669"/>
    <property type="project" value="InterPro"/>
</dbReference>
<dbReference type="Pfam" id="PF00528">
    <property type="entry name" value="BPD_transp_1"/>
    <property type="match status" value="1"/>
</dbReference>
<sequence>MTDIATIPIGTQGTEPAAKQERSFLSSLGRSAKGLTGLFLIMLVVACALFARQIVPYDHAQQVIEWRYAPTAWQAGGSTRNLLGGDNMGRDIFSRTIMGAQISVQVALIVVSIALVIGSVLGALAGYFGGWIDTLIMRAVDFQLAFPFLLLALIFMAVLGPGFATLVMALSFALWINFARIVRSETMRIRKLDYVDAAITMGVSQLRIIATHVLPNVLPAVLVMATLDIALVIISEASLSFLGLGVQPPTASWGVMIAEGRDFLYDQPWIVIAPGIAVLISSVGINLFGDFLRDYFDPRLERM</sequence>
<evidence type="ECO:0000256" key="8">
    <source>
        <dbReference type="ARBA" id="ARBA00023136"/>
    </source>
</evidence>
<evidence type="ECO:0000256" key="4">
    <source>
        <dbReference type="ARBA" id="ARBA00022692"/>
    </source>
</evidence>
<dbReference type="InterPro" id="IPR035906">
    <property type="entry name" value="MetI-like_sf"/>
</dbReference>
<evidence type="ECO:0000313" key="12">
    <source>
        <dbReference type="Proteomes" id="UP000238563"/>
    </source>
</evidence>
<evidence type="ECO:0000256" key="1">
    <source>
        <dbReference type="ARBA" id="ARBA00004651"/>
    </source>
</evidence>
<organism evidence="11 12">
    <name type="scientific">Phyllobacterium myrsinacearum</name>
    <dbReference type="NCBI Taxonomy" id="28101"/>
    <lineage>
        <taxon>Bacteria</taxon>
        <taxon>Pseudomonadati</taxon>
        <taxon>Pseudomonadota</taxon>
        <taxon>Alphaproteobacteria</taxon>
        <taxon>Hyphomicrobiales</taxon>
        <taxon>Phyllobacteriaceae</taxon>
        <taxon>Phyllobacterium</taxon>
    </lineage>
</organism>
<feature type="domain" description="ABC transmembrane type-1" evidence="10">
    <location>
        <begin position="100"/>
        <end position="289"/>
    </location>
</feature>
<dbReference type="Proteomes" id="UP000238563">
    <property type="component" value="Unassembled WGS sequence"/>
</dbReference>
<evidence type="ECO:0000256" key="3">
    <source>
        <dbReference type="ARBA" id="ARBA00022475"/>
    </source>
</evidence>
<keyword evidence="12" id="KW-1185">Reference proteome</keyword>
<feature type="transmembrane region" description="Helical" evidence="9">
    <location>
        <begin position="269"/>
        <end position="292"/>
    </location>
</feature>
<dbReference type="AlphaFoldDB" id="A0A2S9JQ34"/>
<comment type="similarity">
    <text evidence="9">Belongs to the binding-protein-dependent transport system permease family.</text>
</comment>
<feature type="transmembrane region" description="Helical" evidence="9">
    <location>
        <begin position="213"/>
        <end position="234"/>
    </location>
</feature>
<evidence type="ECO:0000256" key="5">
    <source>
        <dbReference type="ARBA" id="ARBA00022856"/>
    </source>
</evidence>
<dbReference type="InterPro" id="IPR000515">
    <property type="entry name" value="MetI-like"/>
</dbReference>
<dbReference type="PANTHER" id="PTHR43386:SF1">
    <property type="entry name" value="D,D-DIPEPTIDE TRANSPORT SYSTEM PERMEASE PROTEIN DDPC-RELATED"/>
    <property type="match status" value="1"/>
</dbReference>
<feature type="transmembrane region" description="Helical" evidence="9">
    <location>
        <begin position="34"/>
        <end position="51"/>
    </location>
</feature>
<dbReference type="PANTHER" id="PTHR43386">
    <property type="entry name" value="OLIGOPEPTIDE TRANSPORT SYSTEM PERMEASE PROTEIN APPC"/>
    <property type="match status" value="1"/>
</dbReference>
<keyword evidence="3" id="KW-1003">Cell membrane</keyword>
<keyword evidence="4 9" id="KW-0812">Transmembrane</keyword>
<evidence type="ECO:0000256" key="7">
    <source>
        <dbReference type="ARBA" id="ARBA00022989"/>
    </source>
</evidence>
<reference evidence="11 12" key="1">
    <citation type="submission" date="2018-02" db="EMBL/GenBank/DDBJ databases">
        <title>The draft genome of Phyllobacterium myrsinacearum DSM5892.</title>
        <authorList>
            <person name="Li L."/>
            <person name="Liu L."/>
            <person name="Zhang X."/>
            <person name="Wang T."/>
        </authorList>
    </citation>
    <scope>NUCLEOTIDE SEQUENCE [LARGE SCALE GENOMIC DNA]</scope>
    <source>
        <strain evidence="11 12">DSM 5892</strain>
    </source>
</reference>
<proteinExistence type="inferred from homology"/>
<dbReference type="CDD" id="cd06261">
    <property type="entry name" value="TM_PBP2"/>
    <property type="match status" value="1"/>
</dbReference>
<evidence type="ECO:0000256" key="6">
    <source>
        <dbReference type="ARBA" id="ARBA00022927"/>
    </source>
</evidence>
<dbReference type="PROSITE" id="PS50928">
    <property type="entry name" value="ABC_TM1"/>
    <property type="match status" value="1"/>
</dbReference>
<dbReference type="Gene3D" id="1.10.3720.10">
    <property type="entry name" value="MetI-like"/>
    <property type="match status" value="1"/>
</dbReference>
<comment type="subcellular location">
    <subcellularLocation>
        <location evidence="1 9">Cell membrane</location>
        <topology evidence="1 9">Multi-pass membrane protein</topology>
    </subcellularLocation>
</comment>
<evidence type="ECO:0000313" key="11">
    <source>
        <dbReference type="EMBL" id="PRD55304.1"/>
    </source>
</evidence>
<gene>
    <name evidence="11" type="ORF">C5750_09060</name>
</gene>
<dbReference type="RefSeq" id="WP_105733533.1">
    <property type="nucleotide sequence ID" value="NZ_PVBT01000002.1"/>
</dbReference>